<proteinExistence type="predicted"/>
<accession>A0A7W4Z2R5</accession>
<feature type="signal peptide" evidence="1">
    <location>
        <begin position="1"/>
        <end position="26"/>
    </location>
</feature>
<dbReference type="Gene3D" id="3.40.50.1110">
    <property type="entry name" value="SGNH hydrolase"/>
    <property type="match status" value="1"/>
</dbReference>
<dbReference type="SUPFAM" id="SSF52266">
    <property type="entry name" value="SGNH hydrolase"/>
    <property type="match status" value="1"/>
</dbReference>
<evidence type="ECO:0000256" key="1">
    <source>
        <dbReference type="SAM" id="SignalP"/>
    </source>
</evidence>
<comment type="caution">
    <text evidence="3">The sequence shown here is derived from an EMBL/GenBank/DDBJ whole genome shotgun (WGS) entry which is preliminary data.</text>
</comment>
<dbReference type="InterPro" id="IPR051532">
    <property type="entry name" value="Ester_Hydrolysis_Enzymes"/>
</dbReference>
<feature type="domain" description="SGNH hydrolase-type esterase" evidence="2">
    <location>
        <begin position="51"/>
        <end position="255"/>
    </location>
</feature>
<gene>
    <name evidence="3" type="ORF">FHU40_004014</name>
</gene>
<protein>
    <submittedName>
        <fullName evidence="3">Lysophospholipase L1-like esterase</fullName>
    </submittedName>
</protein>
<sequence length="373" mass="41747">MRKLLLGPIVLAVLLALVPVYGPAQAARERAPKPVVFPRAYTKAHPMRVMFVGDSMTHGHPGSATYRYWMWREFQAQRVPARFVGPRTDLRSTYPRKDLAPGEYNYEHTDHGFGRQLAHAAQGGSRFAYHLPRIAGEVRTYRPDVVVLELGFNDATTRSAWSIARDTATLLRRIWSVEPQTRVVVGEIPSSGREEGVNIKASRKNSRTAYANELIARRIGSDPRVAIAHLRTNPAHPWDPRLYTFDNVHPNPTGETLFAENFSLAFAELGVFRRPVRVFHQEDWTPRITLPVSGGTGLAVANLLTVRQMTYATRARIRVWTAPKGGTLVVESKWSKDDYAAVRLDPGAYWVEPIAARRELVSAPGARVPVTVS</sequence>
<dbReference type="PANTHER" id="PTHR30383:SF5">
    <property type="entry name" value="SGNH HYDROLASE-TYPE ESTERASE DOMAIN-CONTAINING PROTEIN"/>
    <property type="match status" value="1"/>
</dbReference>
<dbReference type="InterPro" id="IPR036514">
    <property type="entry name" value="SGNH_hydro_sf"/>
</dbReference>
<dbReference type="CDD" id="cd00229">
    <property type="entry name" value="SGNH_hydrolase"/>
    <property type="match status" value="1"/>
</dbReference>
<evidence type="ECO:0000259" key="2">
    <source>
        <dbReference type="Pfam" id="PF13472"/>
    </source>
</evidence>
<keyword evidence="1" id="KW-0732">Signal</keyword>
<reference evidence="3 4" key="1">
    <citation type="submission" date="2020-08" db="EMBL/GenBank/DDBJ databases">
        <title>Sequencing the genomes of 1000 actinobacteria strains.</title>
        <authorList>
            <person name="Klenk H.-P."/>
        </authorList>
    </citation>
    <scope>NUCLEOTIDE SEQUENCE [LARGE SCALE GENOMIC DNA]</scope>
    <source>
        <strain evidence="3 4">DSM 105498</strain>
    </source>
</reference>
<dbReference type="InterPro" id="IPR013830">
    <property type="entry name" value="SGNH_hydro"/>
</dbReference>
<organism evidence="3 4">
    <name type="scientific">Nocardioides soli</name>
    <dbReference type="NCBI Taxonomy" id="1036020"/>
    <lineage>
        <taxon>Bacteria</taxon>
        <taxon>Bacillati</taxon>
        <taxon>Actinomycetota</taxon>
        <taxon>Actinomycetes</taxon>
        <taxon>Propionibacteriales</taxon>
        <taxon>Nocardioidaceae</taxon>
        <taxon>Nocardioides</taxon>
    </lineage>
</organism>
<keyword evidence="4" id="KW-1185">Reference proteome</keyword>
<evidence type="ECO:0000313" key="4">
    <source>
        <dbReference type="Proteomes" id="UP000589626"/>
    </source>
</evidence>
<dbReference type="AlphaFoldDB" id="A0A7W4Z2R5"/>
<dbReference type="RefSeq" id="WP_183594075.1">
    <property type="nucleotide sequence ID" value="NZ_JACHWR010000003.1"/>
</dbReference>
<evidence type="ECO:0000313" key="3">
    <source>
        <dbReference type="EMBL" id="MBB3044177.1"/>
    </source>
</evidence>
<dbReference type="EMBL" id="JACHWR010000003">
    <property type="protein sequence ID" value="MBB3044177.1"/>
    <property type="molecule type" value="Genomic_DNA"/>
</dbReference>
<dbReference type="Proteomes" id="UP000589626">
    <property type="component" value="Unassembled WGS sequence"/>
</dbReference>
<dbReference type="Pfam" id="PF13472">
    <property type="entry name" value="Lipase_GDSL_2"/>
    <property type="match status" value="1"/>
</dbReference>
<dbReference type="PANTHER" id="PTHR30383">
    <property type="entry name" value="THIOESTERASE 1/PROTEASE 1/LYSOPHOSPHOLIPASE L1"/>
    <property type="match status" value="1"/>
</dbReference>
<dbReference type="GO" id="GO:0004622">
    <property type="term" value="F:phosphatidylcholine lysophospholipase activity"/>
    <property type="evidence" value="ECO:0007669"/>
    <property type="project" value="TreeGrafter"/>
</dbReference>
<name>A0A7W4Z2R5_9ACTN</name>
<feature type="chain" id="PRO_5030977225" evidence="1">
    <location>
        <begin position="27"/>
        <end position="373"/>
    </location>
</feature>